<reference evidence="1 2" key="1">
    <citation type="journal article" date="2018" name="Front. Plant Sci.">
        <title>Red Clover (Trifolium pratense) and Zigzag Clover (T. medium) - A Picture of Genomic Similarities and Differences.</title>
        <authorList>
            <person name="Dluhosova J."/>
            <person name="Istvanek J."/>
            <person name="Nedelnik J."/>
            <person name="Repkova J."/>
        </authorList>
    </citation>
    <scope>NUCLEOTIDE SEQUENCE [LARGE SCALE GENOMIC DNA]</scope>
    <source>
        <strain evidence="2">cv. 10/8</strain>
        <tissue evidence="1">Leaf</tissue>
    </source>
</reference>
<keyword evidence="2" id="KW-1185">Reference proteome</keyword>
<evidence type="ECO:0000313" key="2">
    <source>
        <dbReference type="Proteomes" id="UP000265520"/>
    </source>
</evidence>
<evidence type="ECO:0000313" key="1">
    <source>
        <dbReference type="EMBL" id="MCI92485.1"/>
    </source>
</evidence>
<dbReference type="AlphaFoldDB" id="A0A392W0Q4"/>
<accession>A0A392W0Q4</accession>
<feature type="non-terminal residue" evidence="1">
    <location>
        <position position="41"/>
    </location>
</feature>
<dbReference type="EMBL" id="LXQA011302530">
    <property type="protein sequence ID" value="MCI92485.1"/>
    <property type="molecule type" value="Genomic_DNA"/>
</dbReference>
<organism evidence="1 2">
    <name type="scientific">Trifolium medium</name>
    <dbReference type="NCBI Taxonomy" id="97028"/>
    <lineage>
        <taxon>Eukaryota</taxon>
        <taxon>Viridiplantae</taxon>
        <taxon>Streptophyta</taxon>
        <taxon>Embryophyta</taxon>
        <taxon>Tracheophyta</taxon>
        <taxon>Spermatophyta</taxon>
        <taxon>Magnoliopsida</taxon>
        <taxon>eudicotyledons</taxon>
        <taxon>Gunneridae</taxon>
        <taxon>Pentapetalae</taxon>
        <taxon>rosids</taxon>
        <taxon>fabids</taxon>
        <taxon>Fabales</taxon>
        <taxon>Fabaceae</taxon>
        <taxon>Papilionoideae</taxon>
        <taxon>50 kb inversion clade</taxon>
        <taxon>NPAAA clade</taxon>
        <taxon>Hologalegina</taxon>
        <taxon>IRL clade</taxon>
        <taxon>Trifolieae</taxon>
        <taxon>Trifolium</taxon>
    </lineage>
</organism>
<protein>
    <submittedName>
        <fullName evidence="1">Uncharacterized protein</fullName>
    </submittedName>
</protein>
<proteinExistence type="predicted"/>
<sequence>MTEEGAESEGRTGRRKGWKVVLRKTQVTRRTTKQGGCITNQ</sequence>
<comment type="caution">
    <text evidence="1">The sequence shown here is derived from an EMBL/GenBank/DDBJ whole genome shotgun (WGS) entry which is preliminary data.</text>
</comment>
<dbReference type="Proteomes" id="UP000265520">
    <property type="component" value="Unassembled WGS sequence"/>
</dbReference>
<name>A0A392W0Q4_9FABA</name>